<reference evidence="3" key="1">
    <citation type="submission" date="2016-11" db="EMBL/GenBank/DDBJ databases">
        <authorList>
            <person name="Varghese N."/>
            <person name="Submissions S."/>
        </authorList>
    </citation>
    <scope>NUCLEOTIDE SEQUENCE [LARGE SCALE GENOMIC DNA]</scope>
    <source>
        <strain evidence="3">UWOS</strain>
    </source>
</reference>
<organism evidence="2 3">
    <name type="scientific">Fibrobacter intestinalis</name>
    <dbReference type="NCBI Taxonomy" id="28122"/>
    <lineage>
        <taxon>Bacteria</taxon>
        <taxon>Pseudomonadati</taxon>
        <taxon>Fibrobacterota</taxon>
        <taxon>Fibrobacteria</taxon>
        <taxon>Fibrobacterales</taxon>
        <taxon>Fibrobacteraceae</taxon>
        <taxon>Fibrobacter</taxon>
    </lineage>
</organism>
<feature type="domain" description="ATPase RavA-like AAA lid" evidence="1">
    <location>
        <begin position="208"/>
        <end position="272"/>
    </location>
</feature>
<dbReference type="InterPro" id="IPR041538">
    <property type="entry name" value="RavA-like_AAA_lid"/>
</dbReference>
<evidence type="ECO:0000259" key="1">
    <source>
        <dbReference type="Pfam" id="PF17868"/>
    </source>
</evidence>
<evidence type="ECO:0000313" key="2">
    <source>
        <dbReference type="EMBL" id="SHL14786.1"/>
    </source>
</evidence>
<dbReference type="RefSeq" id="WP_073306014.1">
    <property type="nucleotide sequence ID" value="NZ_FRAW01000039.1"/>
</dbReference>
<proteinExistence type="predicted"/>
<dbReference type="PANTHER" id="PTHR32204:SF0">
    <property type="entry name" value="ATPASE RAVA"/>
    <property type="match status" value="1"/>
</dbReference>
<gene>
    <name evidence="2" type="ORF">SAMN05720469_13914</name>
</gene>
<dbReference type="Pfam" id="PF17868">
    <property type="entry name" value="AAA_lid_8"/>
    <property type="match status" value="1"/>
</dbReference>
<sequence>MTTDLGVLENALQGKGNLMTLAERMHKLLEELDGGLIEREDIFRLAFLAVLTGQPTYLYGRAGAGKRAIINHLLAGFSNLQVQTYGLRHFDLPQAPIDLAIFTNFDSGFQQMTSAIDSFLGEHLAHSLILSGRARPDAALPEAKLADSIHLVLTFPDSVSPNALETLLSKAGDPQRFSVTEELKISKEEMRSWEKELENVAISQDSLSLLQAIATECEQGNIYISASRWRGLAKIARLQALIANRSETSITDFLFLSKDLWGKRAANEAIRKGFDKGIEHFLNTYSPNQEDLKKTFQNLLNQTEHFKNSSGNRYKTENIDGEEYIRYNVTVFNESIALYVPLSRLGTHEDFFPLNSLHREETRAKCNFMGGDICKISIDAKAKRNGMRASSLIAGNPSASTNTVYEDYAKLPSEILQTNVPEIIEQNKIGLQNAHEQLFDILNQVRQSIKNLKALYQKYSGYQSDPFLLMGSYKDFMNLILKRYKALGDFSKELQQYEALLAQASTGIA</sequence>
<protein>
    <recommendedName>
        <fullName evidence="1">ATPase RavA-like AAA lid domain-containing protein</fullName>
    </recommendedName>
</protein>
<evidence type="ECO:0000313" key="3">
    <source>
        <dbReference type="Proteomes" id="UP000184275"/>
    </source>
</evidence>
<dbReference type="Proteomes" id="UP000184275">
    <property type="component" value="Unassembled WGS sequence"/>
</dbReference>
<dbReference type="EMBL" id="FRAW01000039">
    <property type="protein sequence ID" value="SHL14786.1"/>
    <property type="molecule type" value="Genomic_DNA"/>
</dbReference>
<dbReference type="PANTHER" id="PTHR32204">
    <property type="entry name" value="ATPASE RAVA"/>
    <property type="match status" value="1"/>
</dbReference>
<dbReference type="AlphaFoldDB" id="A0A1M6Y909"/>
<name>A0A1M6Y909_9BACT</name>
<keyword evidence="3" id="KW-1185">Reference proteome</keyword>
<dbReference type="InterPro" id="IPR050513">
    <property type="entry name" value="RavA_ATPases"/>
</dbReference>
<accession>A0A1M6Y909</accession>